<evidence type="ECO:0000256" key="6">
    <source>
        <dbReference type="ARBA" id="ARBA00025111"/>
    </source>
</evidence>
<dbReference type="InterPro" id="IPR001519">
    <property type="entry name" value="Ferritin"/>
</dbReference>
<name>A0AA84ZYD4_9TREM</name>
<evidence type="ECO:0000256" key="2">
    <source>
        <dbReference type="ARBA" id="ARBA00022434"/>
    </source>
</evidence>
<dbReference type="PANTHER" id="PTHR11431:SF75">
    <property type="entry name" value="FERRITIN"/>
    <property type="match status" value="1"/>
</dbReference>
<feature type="binding site" evidence="9">
    <location>
        <position position="166"/>
    </location>
    <ligand>
        <name>Fe cation</name>
        <dbReference type="ChEBI" id="CHEBI:24875"/>
        <label>1</label>
    </ligand>
</feature>
<dbReference type="PROSITE" id="PS00204">
    <property type="entry name" value="FERRITIN_2"/>
    <property type="match status" value="1"/>
</dbReference>
<dbReference type="InterPro" id="IPR014034">
    <property type="entry name" value="Ferritin_CS"/>
</dbReference>
<dbReference type="GO" id="GO:0005737">
    <property type="term" value="C:cytoplasm"/>
    <property type="evidence" value="ECO:0007669"/>
    <property type="project" value="TreeGrafter"/>
</dbReference>
<evidence type="ECO:0000256" key="4">
    <source>
        <dbReference type="ARBA" id="ARBA00023002"/>
    </source>
</evidence>
<proteinExistence type="inferred from homology"/>
<organism evidence="12 13">
    <name type="scientific">Schistosoma margrebowiei</name>
    <dbReference type="NCBI Taxonomy" id="48269"/>
    <lineage>
        <taxon>Eukaryota</taxon>
        <taxon>Metazoa</taxon>
        <taxon>Spiralia</taxon>
        <taxon>Lophotrochozoa</taxon>
        <taxon>Platyhelminthes</taxon>
        <taxon>Trematoda</taxon>
        <taxon>Digenea</taxon>
        <taxon>Strigeidida</taxon>
        <taxon>Schistosomatoidea</taxon>
        <taxon>Schistosomatidae</taxon>
        <taxon>Schistosoma</taxon>
    </lineage>
</organism>
<comment type="catalytic activity">
    <reaction evidence="7 10">
        <text>4 Fe(2+) + O2 + 4 H(+) = 4 Fe(3+) + 2 H2O</text>
        <dbReference type="Rhea" id="RHEA:11148"/>
        <dbReference type="ChEBI" id="CHEBI:15377"/>
        <dbReference type="ChEBI" id="CHEBI:15378"/>
        <dbReference type="ChEBI" id="CHEBI:15379"/>
        <dbReference type="ChEBI" id="CHEBI:29033"/>
        <dbReference type="ChEBI" id="CHEBI:29034"/>
        <dbReference type="EC" id="1.16.3.1"/>
    </reaction>
</comment>
<dbReference type="SUPFAM" id="SSF47240">
    <property type="entry name" value="Ferritin-like"/>
    <property type="match status" value="1"/>
</dbReference>
<evidence type="ECO:0000313" key="12">
    <source>
        <dbReference type="Proteomes" id="UP000050790"/>
    </source>
</evidence>
<dbReference type="InterPro" id="IPR008331">
    <property type="entry name" value="Ferritin_DPS_dom"/>
</dbReference>
<dbReference type="CDD" id="cd01056">
    <property type="entry name" value="Euk_Ferritin"/>
    <property type="match status" value="1"/>
</dbReference>
<dbReference type="WBParaSite" id="SMRG1_54960.1">
    <property type="protein sequence ID" value="SMRG1_54960.1"/>
    <property type="gene ID" value="SMRG1_54960"/>
</dbReference>
<evidence type="ECO:0000256" key="3">
    <source>
        <dbReference type="ARBA" id="ARBA00022723"/>
    </source>
</evidence>
<feature type="domain" description="Ferritin-like diiron" evidence="11">
    <location>
        <begin position="35"/>
        <end position="184"/>
    </location>
</feature>
<dbReference type="InterPro" id="IPR009078">
    <property type="entry name" value="Ferritin-like_SF"/>
</dbReference>
<dbReference type="GO" id="GO:0006879">
    <property type="term" value="P:intracellular iron ion homeostasis"/>
    <property type="evidence" value="ECO:0007669"/>
    <property type="project" value="UniProtKB-KW"/>
</dbReference>
<comment type="subunit">
    <text evidence="8">Oligomer of 24 subunits. The functional molecule forms a roughly spherical shell with a diameter of 12 nm and contains a central cavity into which the insoluble mineral iron core is deposited.</text>
</comment>
<keyword evidence="3 9" id="KW-0479">Metal-binding</keyword>
<keyword evidence="4 10" id="KW-0560">Oxidoreductase</keyword>
<evidence type="ECO:0000256" key="10">
    <source>
        <dbReference type="RuleBase" id="RU361145"/>
    </source>
</evidence>
<feature type="binding site" evidence="9">
    <location>
        <position position="52"/>
    </location>
    <ligand>
        <name>Fe cation</name>
        <dbReference type="ChEBI" id="CHEBI:24875"/>
        <label>1</label>
    </ligand>
</feature>
<accession>A0AA84ZYD4</accession>
<dbReference type="GO" id="GO:0004322">
    <property type="term" value="F:ferroxidase activity"/>
    <property type="evidence" value="ECO:0007669"/>
    <property type="project" value="UniProtKB-EC"/>
</dbReference>
<comment type="function">
    <text evidence="10">Stores iron in a soluble, non-toxic, readily available form. Important for iron homeostasis. Iron is taken up in the ferrous form and deposited as ferric hydroxides after oxidation.</text>
</comment>
<reference evidence="13" key="1">
    <citation type="submission" date="2023-11" db="UniProtKB">
        <authorList>
            <consortium name="WormBaseParasite"/>
        </authorList>
    </citation>
    <scope>IDENTIFICATION</scope>
</reference>
<feature type="binding site" evidence="9">
    <location>
        <position position="87"/>
    </location>
    <ligand>
        <name>Fe cation</name>
        <dbReference type="ChEBI" id="CHEBI:24875"/>
        <label>1</label>
    </ligand>
</feature>
<evidence type="ECO:0000259" key="11">
    <source>
        <dbReference type="PROSITE" id="PS50905"/>
    </source>
</evidence>
<feature type="binding site" evidence="9">
    <location>
        <position position="132"/>
    </location>
    <ligand>
        <name>Fe cation</name>
        <dbReference type="ChEBI" id="CHEBI:24875"/>
        <label>1</label>
    </ligand>
</feature>
<dbReference type="GO" id="GO:0008199">
    <property type="term" value="F:ferric iron binding"/>
    <property type="evidence" value="ECO:0007669"/>
    <property type="project" value="InterPro"/>
</dbReference>
<comment type="similarity">
    <text evidence="1 10">Belongs to the ferritin family.</text>
</comment>
<dbReference type="Gene3D" id="1.20.1260.10">
    <property type="match status" value="1"/>
</dbReference>
<dbReference type="AlphaFoldDB" id="A0AA84ZYD4"/>
<evidence type="ECO:0000256" key="7">
    <source>
        <dbReference type="ARBA" id="ARBA00047990"/>
    </source>
</evidence>
<dbReference type="InterPro" id="IPR009040">
    <property type="entry name" value="Ferritin-like_diiron"/>
</dbReference>
<dbReference type="EC" id="1.16.3.1" evidence="10"/>
<dbReference type="Proteomes" id="UP000050790">
    <property type="component" value="Unassembled WGS sequence"/>
</dbReference>
<evidence type="ECO:0000256" key="8">
    <source>
        <dbReference type="ARBA" id="ARBA00066042"/>
    </source>
</evidence>
<evidence type="ECO:0000256" key="1">
    <source>
        <dbReference type="ARBA" id="ARBA00007513"/>
    </source>
</evidence>
<evidence type="ECO:0000256" key="5">
    <source>
        <dbReference type="ARBA" id="ARBA00023004"/>
    </source>
</evidence>
<comment type="function">
    <text evidence="6">Stores iron in a soluble, non-toxic, readily available form. Important for iron homeostasis. Has ferroxidase activity. Iron is taken up in the ferrous form and deposited as ferric hydroxides after oxidation.</text>
</comment>
<dbReference type="PROSITE" id="PS00540">
    <property type="entry name" value="FERRITIN_1"/>
    <property type="match status" value="1"/>
</dbReference>
<evidence type="ECO:0000313" key="13">
    <source>
        <dbReference type="WBParaSite" id="SMRG1_54960.1"/>
    </source>
</evidence>
<feature type="binding site" evidence="9">
    <location>
        <position position="90"/>
    </location>
    <ligand>
        <name>Fe cation</name>
        <dbReference type="ChEBI" id="CHEBI:24875"/>
        <label>1</label>
    </ligand>
</feature>
<dbReference type="PROSITE" id="PS50905">
    <property type="entry name" value="FERRITIN_LIKE"/>
    <property type="match status" value="1"/>
</dbReference>
<dbReference type="Pfam" id="PF00210">
    <property type="entry name" value="Ferritin"/>
    <property type="match status" value="1"/>
</dbReference>
<dbReference type="InterPro" id="IPR012347">
    <property type="entry name" value="Ferritin-like"/>
</dbReference>
<dbReference type="PANTHER" id="PTHR11431">
    <property type="entry name" value="FERRITIN"/>
    <property type="match status" value="1"/>
</dbReference>
<protein>
    <recommendedName>
        <fullName evidence="10">Ferritin</fullName>
        <ecNumber evidence="10">1.16.3.1</ecNumber>
    </recommendedName>
</protein>
<sequence>MYHSINHSTDHFYIQSNTMNKTASKHIFTESRARQNFAKECEDAINKQINMELQAAYDYMAFFTYFDRDDVSFPKAAEFFRKASHEEREHAEKLAKYQNKRGGRVQYSDIKCPTKTEFNGLEDAMNTALSMEKAVNESLLKLHEIAVKNNDPALTDFIESQYLHEQEDAIKRFADYVTETDRVGIGLGQYIFDKITLKE</sequence>
<evidence type="ECO:0000256" key="9">
    <source>
        <dbReference type="PIRSR" id="PIRSR601519-1"/>
    </source>
</evidence>
<keyword evidence="5 9" id="KW-0408">Iron</keyword>
<dbReference type="GO" id="GO:0008198">
    <property type="term" value="F:ferrous iron binding"/>
    <property type="evidence" value="ECO:0007669"/>
    <property type="project" value="TreeGrafter"/>
</dbReference>
<dbReference type="FunFam" id="1.20.1260.10:FF:000002">
    <property type="entry name" value="Ferritin, mitochondrial"/>
    <property type="match status" value="1"/>
</dbReference>
<dbReference type="GO" id="GO:0006826">
    <property type="term" value="P:iron ion transport"/>
    <property type="evidence" value="ECO:0007669"/>
    <property type="project" value="InterPro"/>
</dbReference>
<keyword evidence="2 10" id="KW-0409">Iron storage</keyword>